<protein>
    <recommendedName>
        <fullName evidence="3">PDZ domain-containing protein</fullName>
    </recommendedName>
</protein>
<dbReference type="AlphaFoldDB" id="A0A517NNK8"/>
<organism evidence="1 2">
    <name type="scientific">Stieleria marina</name>
    <dbReference type="NCBI Taxonomy" id="1930275"/>
    <lineage>
        <taxon>Bacteria</taxon>
        <taxon>Pseudomonadati</taxon>
        <taxon>Planctomycetota</taxon>
        <taxon>Planctomycetia</taxon>
        <taxon>Pirellulales</taxon>
        <taxon>Pirellulaceae</taxon>
        <taxon>Stieleria</taxon>
    </lineage>
</organism>
<evidence type="ECO:0008006" key="3">
    <source>
        <dbReference type="Google" id="ProtNLM"/>
    </source>
</evidence>
<name>A0A517NNK8_9BACT</name>
<evidence type="ECO:0000313" key="2">
    <source>
        <dbReference type="Proteomes" id="UP000319817"/>
    </source>
</evidence>
<proteinExistence type="predicted"/>
<dbReference type="EMBL" id="CP036526">
    <property type="protein sequence ID" value="QDT08700.1"/>
    <property type="molecule type" value="Genomic_DNA"/>
</dbReference>
<reference evidence="1 2" key="1">
    <citation type="submission" date="2019-02" db="EMBL/GenBank/DDBJ databases">
        <title>Deep-cultivation of Planctomycetes and their phenomic and genomic characterization uncovers novel biology.</title>
        <authorList>
            <person name="Wiegand S."/>
            <person name="Jogler M."/>
            <person name="Boedeker C."/>
            <person name="Pinto D."/>
            <person name="Vollmers J."/>
            <person name="Rivas-Marin E."/>
            <person name="Kohn T."/>
            <person name="Peeters S.H."/>
            <person name="Heuer A."/>
            <person name="Rast P."/>
            <person name="Oberbeckmann S."/>
            <person name="Bunk B."/>
            <person name="Jeske O."/>
            <person name="Meyerdierks A."/>
            <person name="Storesund J.E."/>
            <person name="Kallscheuer N."/>
            <person name="Luecker S."/>
            <person name="Lage O.M."/>
            <person name="Pohl T."/>
            <person name="Merkel B.J."/>
            <person name="Hornburger P."/>
            <person name="Mueller R.-W."/>
            <person name="Bruemmer F."/>
            <person name="Labrenz M."/>
            <person name="Spormann A.M."/>
            <person name="Op den Camp H."/>
            <person name="Overmann J."/>
            <person name="Amann R."/>
            <person name="Jetten M.S.M."/>
            <person name="Mascher T."/>
            <person name="Medema M.H."/>
            <person name="Devos D.P."/>
            <person name="Kaster A.-K."/>
            <person name="Ovreas L."/>
            <person name="Rohde M."/>
            <person name="Galperin M.Y."/>
            <person name="Jogler C."/>
        </authorList>
    </citation>
    <scope>NUCLEOTIDE SEQUENCE [LARGE SCALE GENOMIC DNA]</scope>
    <source>
        <strain evidence="1 2">K23_9</strain>
    </source>
</reference>
<sequence length="68" mass="7738">MQEGTENRGVSSALVKTKDFIVAVDNRNVGDLSSDSNDLFLPRADRPFYIVRVDRSFKHRNDHRACVT</sequence>
<dbReference type="Proteomes" id="UP000319817">
    <property type="component" value="Chromosome"/>
</dbReference>
<evidence type="ECO:0000313" key="1">
    <source>
        <dbReference type="EMBL" id="QDT08700.1"/>
    </source>
</evidence>
<keyword evidence="2" id="KW-1185">Reference proteome</keyword>
<accession>A0A517NNK8</accession>
<gene>
    <name evidence="1" type="ORF">K239x_06410</name>
</gene>